<sequence>MWLYPTSRGLAGVNGIPFTRFEEGFPRTPAAFVRFINSGSAHFQAVAELVYACSVSLTVPAPSSRDDISLAQAHYPRHSTFAKGGLTDIHLTIALNELKMARIISWNILTVERSRHLPSPPLTQTYRNMKPTIPLLFSSILATVNAGTYSLSDTVLPSSFLDFFNFEAIPDPTHGRVNYVGKGAAVSQGLVKQSGSNFIIRADSTNKLDPDGPGRDSVRLSSKNTYNNHVAVFDVHHMPQGCGTWPAIWEKNPNSWPEGGEIDIVEGVNDQGPNAATLHTPPGCSMPSSRDQTGSNTDLNCDATINDNRGCGVHFSSGNSYGPAFNNNGGGWYAVEQSPEGINVYFWPRNSGSVPDEVKHGARSVNTDDWHQGTPSANFPGTRSCDIDDYFYEHTILINLTFCGDWAGSVYGDSGCPGTCVDYVNNNPGAFKNAYFEFASIRVYE</sequence>
<proteinExistence type="predicted"/>
<comment type="caution">
    <text evidence="2">The sequence shown here is derived from an EMBL/GenBank/DDBJ whole genome shotgun (WGS) entry which is preliminary data.</text>
</comment>
<dbReference type="GO" id="GO:0004553">
    <property type="term" value="F:hydrolase activity, hydrolyzing O-glycosyl compounds"/>
    <property type="evidence" value="ECO:0007669"/>
    <property type="project" value="InterPro"/>
</dbReference>
<evidence type="ECO:0000313" key="3">
    <source>
        <dbReference type="Proteomes" id="UP001213000"/>
    </source>
</evidence>
<protein>
    <recommendedName>
        <fullName evidence="1">GH16 domain-containing protein</fullName>
    </recommendedName>
</protein>
<organism evidence="2 3">
    <name type="scientific">Leucocoprinus birnbaumii</name>
    <dbReference type="NCBI Taxonomy" id="56174"/>
    <lineage>
        <taxon>Eukaryota</taxon>
        <taxon>Fungi</taxon>
        <taxon>Dikarya</taxon>
        <taxon>Basidiomycota</taxon>
        <taxon>Agaricomycotina</taxon>
        <taxon>Agaricomycetes</taxon>
        <taxon>Agaricomycetidae</taxon>
        <taxon>Agaricales</taxon>
        <taxon>Agaricineae</taxon>
        <taxon>Agaricaceae</taxon>
        <taxon>Leucocoprinus</taxon>
    </lineage>
</organism>
<dbReference type="InterPro" id="IPR050546">
    <property type="entry name" value="Glycosyl_Hydrlase_16"/>
</dbReference>
<dbReference type="InterPro" id="IPR000757">
    <property type="entry name" value="Beta-glucanase-like"/>
</dbReference>
<name>A0AAD5VXW1_9AGAR</name>
<dbReference type="Gene3D" id="2.60.120.200">
    <property type="match status" value="1"/>
</dbReference>
<reference evidence="2" key="1">
    <citation type="submission" date="2022-07" db="EMBL/GenBank/DDBJ databases">
        <title>Genome Sequence of Leucocoprinus birnbaumii.</title>
        <authorList>
            <person name="Buettner E."/>
        </authorList>
    </citation>
    <scope>NUCLEOTIDE SEQUENCE</scope>
    <source>
        <strain evidence="2">VT141</strain>
    </source>
</reference>
<dbReference type="EMBL" id="JANIEX010000120">
    <property type="protein sequence ID" value="KAJ3572976.1"/>
    <property type="molecule type" value="Genomic_DNA"/>
</dbReference>
<dbReference type="PANTHER" id="PTHR10963">
    <property type="entry name" value="GLYCOSYL HYDROLASE-RELATED"/>
    <property type="match status" value="1"/>
</dbReference>
<evidence type="ECO:0000313" key="2">
    <source>
        <dbReference type="EMBL" id="KAJ3572976.1"/>
    </source>
</evidence>
<keyword evidence="3" id="KW-1185">Reference proteome</keyword>
<dbReference type="AlphaFoldDB" id="A0AAD5VXW1"/>
<gene>
    <name evidence="2" type="ORF">NP233_g2731</name>
</gene>
<dbReference type="InterPro" id="IPR013320">
    <property type="entry name" value="ConA-like_dom_sf"/>
</dbReference>
<dbReference type="Pfam" id="PF26113">
    <property type="entry name" value="GH16_XgeA"/>
    <property type="match status" value="1"/>
</dbReference>
<dbReference type="SUPFAM" id="SSF49899">
    <property type="entry name" value="Concanavalin A-like lectins/glucanases"/>
    <property type="match status" value="1"/>
</dbReference>
<dbReference type="CDD" id="cd02181">
    <property type="entry name" value="GH16_fungal_Lam16A_glucanase"/>
    <property type="match status" value="1"/>
</dbReference>
<feature type="domain" description="GH16" evidence="1">
    <location>
        <begin position="104"/>
        <end position="432"/>
    </location>
</feature>
<dbReference type="GO" id="GO:0009251">
    <property type="term" value="P:glucan catabolic process"/>
    <property type="evidence" value="ECO:0007669"/>
    <property type="project" value="TreeGrafter"/>
</dbReference>
<evidence type="ECO:0000259" key="1">
    <source>
        <dbReference type="PROSITE" id="PS51762"/>
    </source>
</evidence>
<dbReference type="PROSITE" id="PS51762">
    <property type="entry name" value="GH16_2"/>
    <property type="match status" value="1"/>
</dbReference>
<dbReference type="PANTHER" id="PTHR10963:SF24">
    <property type="entry name" value="GLYCOSIDASE C21B10.07-RELATED"/>
    <property type="match status" value="1"/>
</dbReference>
<dbReference type="Proteomes" id="UP001213000">
    <property type="component" value="Unassembled WGS sequence"/>
</dbReference>
<accession>A0AAD5VXW1</accession>